<dbReference type="Gene3D" id="2.60.450.10">
    <property type="entry name" value="Lipopolysaccharide (LPS) transport protein A like domain"/>
    <property type="match status" value="1"/>
</dbReference>
<evidence type="ECO:0000256" key="5">
    <source>
        <dbReference type="ARBA" id="ARBA00023136"/>
    </source>
</evidence>
<comment type="function">
    <text evidence="6">Involved in the assembly of lipopolysaccharide (LPS). Required for the translocation of LPS from the inner membrane to the outer membrane. Facilitates the transfer of LPS from the inner membrane to the periplasmic protein LptA. Could be a docking site for LptA.</text>
</comment>
<comment type="similarity">
    <text evidence="6">Belongs to the LptC family.</text>
</comment>
<proteinExistence type="inferred from homology"/>
<dbReference type="KEGG" id="dce:O6P33_13005"/>
<evidence type="ECO:0000313" key="7">
    <source>
        <dbReference type="EMBL" id="WBE25243.1"/>
    </source>
</evidence>
<evidence type="ECO:0000256" key="6">
    <source>
        <dbReference type="HAMAP-Rule" id="MF_01915"/>
    </source>
</evidence>
<dbReference type="GO" id="GO:0030288">
    <property type="term" value="C:outer membrane-bounded periplasmic space"/>
    <property type="evidence" value="ECO:0007669"/>
    <property type="project" value="TreeGrafter"/>
</dbReference>
<evidence type="ECO:0000256" key="4">
    <source>
        <dbReference type="ARBA" id="ARBA00022989"/>
    </source>
</evidence>
<dbReference type="Proteomes" id="UP001212189">
    <property type="component" value="Chromosome"/>
</dbReference>
<dbReference type="HAMAP" id="MF_01915">
    <property type="entry name" value="LPS_assembly_LptC"/>
    <property type="match status" value="1"/>
</dbReference>
<dbReference type="NCBIfam" id="TIGR04409">
    <property type="entry name" value="LptC_YrbK"/>
    <property type="match status" value="1"/>
</dbReference>
<comment type="subunit">
    <text evidence="6">Component of the lipopolysaccharide transport and assembly complex. Interacts with LptA and the LptBFG transporter complex.</text>
</comment>
<dbReference type="Pfam" id="PF06835">
    <property type="entry name" value="LptC"/>
    <property type="match status" value="1"/>
</dbReference>
<sequence>MSANLRLALFFLPIALLVAALGYWNINSSPDSNAATAAADDKIIDFFAQNTHTLQFTETGTLHYELTSPHLEHTQNDDMTLLLQPDLLLFRGTELPWHITSERSIVSPEGEEVELIKNVRIERTDEQGRPTILTTEQLTYVPATEYAHTKLAVRIEAANGVTTGVGMQTYLNQSKMYLLANVRGRHEVR</sequence>
<evidence type="ECO:0000313" key="8">
    <source>
        <dbReference type="Proteomes" id="UP001212189"/>
    </source>
</evidence>
<evidence type="ECO:0000256" key="1">
    <source>
        <dbReference type="ARBA" id="ARBA00022475"/>
    </source>
</evidence>
<dbReference type="GO" id="GO:0043165">
    <property type="term" value="P:Gram-negative-bacterium-type cell outer membrane assembly"/>
    <property type="evidence" value="ECO:0007669"/>
    <property type="project" value="UniProtKB-UniRule"/>
</dbReference>
<dbReference type="EMBL" id="CP114976">
    <property type="protein sequence ID" value="WBE25243.1"/>
    <property type="molecule type" value="Genomic_DNA"/>
</dbReference>
<gene>
    <name evidence="6 7" type="primary">lptC</name>
    <name evidence="7" type="ORF">O6P33_13005</name>
</gene>
<keyword evidence="1 6" id="KW-1003">Cell membrane</keyword>
<dbReference type="InterPro" id="IPR026265">
    <property type="entry name" value="LptC"/>
</dbReference>
<keyword evidence="2 6" id="KW-0997">Cell inner membrane</keyword>
<comment type="subcellular location">
    <subcellularLocation>
        <location evidence="6">Cell inner membrane</location>
        <topology evidence="6">Single-pass membrane protein</topology>
    </subcellularLocation>
</comment>
<dbReference type="GO" id="GO:0015221">
    <property type="term" value="F:lipopolysaccharide transmembrane transporter activity"/>
    <property type="evidence" value="ECO:0007669"/>
    <property type="project" value="InterPro"/>
</dbReference>
<dbReference type="PANTHER" id="PTHR37481:SF1">
    <property type="entry name" value="LIPOPOLYSACCHARIDE EXPORT SYSTEM PROTEIN LPTC"/>
    <property type="match status" value="1"/>
</dbReference>
<protein>
    <recommendedName>
        <fullName evidence="6">Lipopolysaccharide export system protein LptC</fullName>
    </recommendedName>
</protein>
<keyword evidence="8" id="KW-1185">Reference proteome</keyword>
<accession>A0AAF0AL76</accession>
<dbReference type="GO" id="GO:0005886">
    <property type="term" value="C:plasma membrane"/>
    <property type="evidence" value="ECO:0007669"/>
    <property type="project" value="UniProtKB-SubCell"/>
</dbReference>
<dbReference type="GO" id="GO:0017089">
    <property type="term" value="F:glycolipid transfer activity"/>
    <property type="evidence" value="ECO:0007669"/>
    <property type="project" value="TreeGrafter"/>
</dbReference>
<dbReference type="PANTHER" id="PTHR37481">
    <property type="entry name" value="LIPOPOLYSACCHARIDE EXPORT SYSTEM PROTEIN LPTC"/>
    <property type="match status" value="1"/>
</dbReference>
<keyword evidence="4 6" id="KW-1133">Transmembrane helix</keyword>
<reference evidence="7 8" key="1">
    <citation type="submission" date="2022-12" db="EMBL/GenBank/DDBJ databases">
        <title>Coexistence and Characterization of a Novel Tigecycline Resistance gene tet(X) variant and blaNDM-1 in a Pseudomonas caeni Isolate of Chicken Origin.</title>
        <authorList>
            <person name="Lu X."/>
            <person name="Zhang L."/>
            <person name="Li R."/>
            <person name="Wang Z."/>
        </authorList>
    </citation>
    <scope>NUCLEOTIDE SEQUENCE [LARGE SCALE GENOMIC DNA]</scope>
    <source>
        <strain evidence="7 8">CE14</strain>
    </source>
</reference>
<dbReference type="AlphaFoldDB" id="A0AAF0AL76"/>
<dbReference type="RefSeq" id="WP_269818188.1">
    <property type="nucleotide sequence ID" value="NZ_CP114976.1"/>
</dbReference>
<organism evidence="7 8">
    <name type="scientific">Denitrificimonas caeni</name>
    <dbReference type="NCBI Taxonomy" id="521720"/>
    <lineage>
        <taxon>Bacteria</taxon>
        <taxon>Pseudomonadati</taxon>
        <taxon>Pseudomonadota</taxon>
        <taxon>Gammaproteobacteria</taxon>
        <taxon>Pseudomonadales</taxon>
        <taxon>Pseudomonadaceae</taxon>
        <taxon>Denitrificimonas</taxon>
    </lineage>
</organism>
<keyword evidence="3 6" id="KW-0812">Transmembrane</keyword>
<name>A0AAF0AL76_9GAMM</name>
<dbReference type="InterPro" id="IPR052363">
    <property type="entry name" value="LPS_export_LptC"/>
</dbReference>
<evidence type="ECO:0000256" key="2">
    <source>
        <dbReference type="ARBA" id="ARBA00022519"/>
    </source>
</evidence>
<evidence type="ECO:0000256" key="3">
    <source>
        <dbReference type="ARBA" id="ARBA00022692"/>
    </source>
</evidence>
<keyword evidence="5 6" id="KW-0472">Membrane</keyword>
<dbReference type="InterPro" id="IPR010664">
    <property type="entry name" value="LipoPS_assembly_LptC-rel"/>
</dbReference>